<dbReference type="Proteomes" id="UP000435112">
    <property type="component" value="Unassembled WGS sequence"/>
</dbReference>
<evidence type="ECO:0000313" key="4">
    <source>
        <dbReference type="Proteomes" id="UP000435112"/>
    </source>
</evidence>
<proteinExistence type="predicted"/>
<dbReference type="Proteomes" id="UP000429607">
    <property type="component" value="Unassembled WGS sequence"/>
</dbReference>
<comment type="caution">
    <text evidence="2">The sequence shown here is derived from an EMBL/GenBank/DDBJ whole genome shotgun (WGS) entry which is preliminary data.</text>
</comment>
<organism evidence="2 3">
    <name type="scientific">Phytophthora rubi</name>
    <dbReference type="NCBI Taxonomy" id="129364"/>
    <lineage>
        <taxon>Eukaryota</taxon>
        <taxon>Sar</taxon>
        <taxon>Stramenopiles</taxon>
        <taxon>Oomycota</taxon>
        <taxon>Peronosporomycetes</taxon>
        <taxon>Peronosporales</taxon>
        <taxon>Peronosporaceae</taxon>
        <taxon>Phytophthora</taxon>
    </lineage>
</organism>
<gene>
    <name evidence="2" type="ORF">PR001_g7183</name>
    <name evidence="1" type="ORF">PR002_g8671</name>
</gene>
<evidence type="ECO:0000313" key="3">
    <source>
        <dbReference type="Proteomes" id="UP000429607"/>
    </source>
</evidence>
<dbReference type="EMBL" id="QXFV01000352">
    <property type="protein sequence ID" value="KAE9040187.1"/>
    <property type="molecule type" value="Genomic_DNA"/>
</dbReference>
<dbReference type="OrthoDB" id="104987at2759"/>
<sequence>MFEVQIVRQRRARGTHGGLQALRRRLYVSVSDRSLKIFALPPPSGSVPAERRSAVLTIAQKRITSVRVRGRLLRVVVNEDNALTVRLQDQDEALRAAESMMEMWDIDPLVEDSETPPAEEVECGVGDLARHYMGNPNFRGLVHEIHDQFDKALGNQEARYEARV</sequence>
<name>A0A6A3NFX1_9STRA</name>
<evidence type="ECO:0000313" key="1">
    <source>
        <dbReference type="EMBL" id="KAE9033422.1"/>
    </source>
</evidence>
<dbReference type="EMBL" id="QXFU01000444">
    <property type="protein sequence ID" value="KAE9033422.1"/>
    <property type="molecule type" value="Genomic_DNA"/>
</dbReference>
<protein>
    <submittedName>
        <fullName evidence="2">Uncharacterized protein</fullName>
    </submittedName>
</protein>
<dbReference type="AlphaFoldDB" id="A0A6A3NFX1"/>
<reference evidence="3 4" key="1">
    <citation type="submission" date="2018-09" db="EMBL/GenBank/DDBJ databases">
        <title>Genomic investigation of the strawberry pathogen Phytophthora fragariae indicates pathogenicity is determined by transcriptional variation in three key races.</title>
        <authorList>
            <person name="Adams T.M."/>
            <person name="Armitage A.D."/>
            <person name="Sobczyk M.K."/>
            <person name="Bates H.J."/>
            <person name="Dunwell J.M."/>
            <person name="Nellist C.F."/>
            <person name="Harrison R.J."/>
        </authorList>
    </citation>
    <scope>NUCLEOTIDE SEQUENCE [LARGE SCALE GENOMIC DNA]</scope>
    <source>
        <strain evidence="2 3">SCRP249</strain>
        <strain evidence="1 4">SCRP324</strain>
    </source>
</reference>
<evidence type="ECO:0000313" key="2">
    <source>
        <dbReference type="EMBL" id="KAE9040187.1"/>
    </source>
</evidence>
<accession>A0A6A3NFX1</accession>